<accession>A0A6M1R0S0</accession>
<evidence type="ECO:0000256" key="2">
    <source>
        <dbReference type="ARBA" id="ARBA00023002"/>
    </source>
</evidence>
<protein>
    <submittedName>
        <fullName evidence="5">SDR family oxidoreductase</fullName>
    </submittedName>
</protein>
<dbReference type="Proteomes" id="UP000483261">
    <property type="component" value="Unassembled WGS sequence"/>
</dbReference>
<dbReference type="SUPFAM" id="SSF51735">
    <property type="entry name" value="NAD(P)-binding Rossmann-fold domains"/>
    <property type="match status" value="1"/>
</dbReference>
<dbReference type="InterPro" id="IPR057326">
    <property type="entry name" value="KR_dom"/>
</dbReference>
<dbReference type="RefSeq" id="WP_165108918.1">
    <property type="nucleotide sequence ID" value="NZ_JAALAA010000001.1"/>
</dbReference>
<name>A0A6M1R0S0_9ACTN</name>
<dbReference type="EMBL" id="JAALAA010000001">
    <property type="protein sequence ID" value="NGN91369.1"/>
    <property type="molecule type" value="Genomic_DNA"/>
</dbReference>
<dbReference type="CDD" id="cd05233">
    <property type="entry name" value="SDR_c"/>
    <property type="match status" value="1"/>
</dbReference>
<organism evidence="5 6">
    <name type="scientific">Nocardioides turkmenicus</name>
    <dbReference type="NCBI Taxonomy" id="2711220"/>
    <lineage>
        <taxon>Bacteria</taxon>
        <taxon>Bacillati</taxon>
        <taxon>Actinomycetota</taxon>
        <taxon>Actinomycetes</taxon>
        <taxon>Propionibacteriales</taxon>
        <taxon>Nocardioidaceae</taxon>
        <taxon>Nocardioides</taxon>
    </lineage>
</organism>
<keyword evidence="2" id="KW-0560">Oxidoreductase</keyword>
<dbReference type="PANTHER" id="PTHR43008:SF4">
    <property type="entry name" value="CHAIN DEHYDROGENASE, PUTATIVE (AFU_ORTHOLOGUE AFUA_4G08710)-RELATED"/>
    <property type="match status" value="1"/>
</dbReference>
<dbReference type="Gene3D" id="3.40.50.720">
    <property type="entry name" value="NAD(P)-binding Rossmann-like Domain"/>
    <property type="match status" value="1"/>
</dbReference>
<evidence type="ECO:0000259" key="4">
    <source>
        <dbReference type="SMART" id="SM00822"/>
    </source>
</evidence>
<feature type="domain" description="Ketoreductase" evidence="4">
    <location>
        <begin position="13"/>
        <end position="213"/>
    </location>
</feature>
<dbReference type="PANTHER" id="PTHR43008">
    <property type="entry name" value="BENZIL REDUCTASE"/>
    <property type="match status" value="1"/>
</dbReference>
<evidence type="ECO:0000256" key="3">
    <source>
        <dbReference type="RuleBase" id="RU000363"/>
    </source>
</evidence>
<dbReference type="SMART" id="SM00822">
    <property type="entry name" value="PKS_KR"/>
    <property type="match status" value="1"/>
</dbReference>
<dbReference type="PRINTS" id="PR00081">
    <property type="entry name" value="GDHRDH"/>
</dbReference>
<reference evidence="5 6" key="1">
    <citation type="submission" date="2020-02" db="EMBL/GenBank/DDBJ databases">
        <title>Whole-genome analyses of novel actinobacteria.</title>
        <authorList>
            <person name="Sahin N."/>
        </authorList>
    </citation>
    <scope>NUCLEOTIDE SEQUENCE [LARGE SCALE GENOMIC DNA]</scope>
    <source>
        <strain evidence="5 6">KC13</strain>
    </source>
</reference>
<dbReference type="GO" id="GO:0050664">
    <property type="term" value="F:oxidoreductase activity, acting on NAD(P)H, oxygen as acceptor"/>
    <property type="evidence" value="ECO:0007669"/>
    <property type="project" value="TreeGrafter"/>
</dbReference>
<sequence length="256" mass="27241">MNASFGTNGLDGRVALVTGAGSGLGRATSKVLSVSGAYVVVSDRDPAAAKETVEMIRGEPRRGETEAVDLDVTSPTAADETVADLSERFGARFDLLVNNAGTDRGSDLVDIEDDQWHDVFGVNVDGPMRLSRAFVRHRLALEDGPTQPVADIVSIASISALTVGAGAAAYNSSKAALLKLTEVMQTEAREREWPVRVSAINPAAMATPMMDQWGLPPERMMDPTIVAELIRFAVTLPEGACLQSAVVMLRNEGYPR</sequence>
<dbReference type="Pfam" id="PF00106">
    <property type="entry name" value="adh_short"/>
    <property type="match status" value="1"/>
</dbReference>
<dbReference type="InterPro" id="IPR002347">
    <property type="entry name" value="SDR_fam"/>
</dbReference>
<evidence type="ECO:0000313" key="5">
    <source>
        <dbReference type="EMBL" id="NGN91369.1"/>
    </source>
</evidence>
<comment type="similarity">
    <text evidence="1 3">Belongs to the short-chain dehydrogenases/reductases (SDR) family.</text>
</comment>
<evidence type="ECO:0000256" key="1">
    <source>
        <dbReference type="ARBA" id="ARBA00006484"/>
    </source>
</evidence>
<evidence type="ECO:0000313" key="6">
    <source>
        <dbReference type="Proteomes" id="UP000483261"/>
    </source>
</evidence>
<dbReference type="AlphaFoldDB" id="A0A6M1R0S0"/>
<proteinExistence type="inferred from homology"/>
<dbReference type="PRINTS" id="PR00080">
    <property type="entry name" value="SDRFAMILY"/>
</dbReference>
<gene>
    <name evidence="5" type="ORF">G5C66_01270</name>
</gene>
<keyword evidence="6" id="KW-1185">Reference proteome</keyword>
<dbReference type="InterPro" id="IPR036291">
    <property type="entry name" value="NAD(P)-bd_dom_sf"/>
</dbReference>
<comment type="caution">
    <text evidence="5">The sequence shown here is derived from an EMBL/GenBank/DDBJ whole genome shotgun (WGS) entry which is preliminary data.</text>
</comment>